<proteinExistence type="predicted"/>
<evidence type="ECO:0000313" key="2">
    <source>
        <dbReference type="Proteomes" id="UP001565200"/>
    </source>
</evidence>
<gene>
    <name evidence="1" type="ORF">AAK873_07025</name>
</gene>
<reference evidence="1 2" key="1">
    <citation type="submission" date="2024-03" db="EMBL/GenBank/DDBJ databases">
        <title>Mouse gut bacterial collection (mGBC) of GemPharmatech.</title>
        <authorList>
            <person name="He Y."/>
            <person name="Dong L."/>
            <person name="Wu D."/>
            <person name="Gao X."/>
            <person name="Lin Z."/>
        </authorList>
    </citation>
    <scope>NUCLEOTIDE SEQUENCE [LARGE SCALE GENOMIC DNA]</scope>
    <source>
        <strain evidence="1 2">54-13</strain>
    </source>
</reference>
<name>A0ABV4CVG8_9BACT</name>
<evidence type="ECO:0000313" key="1">
    <source>
        <dbReference type="EMBL" id="MEY8245366.1"/>
    </source>
</evidence>
<organism evidence="1 2">
    <name type="scientific">Heminiphilus faecis</name>
    <dbReference type="NCBI Taxonomy" id="2601703"/>
    <lineage>
        <taxon>Bacteria</taxon>
        <taxon>Pseudomonadati</taxon>
        <taxon>Bacteroidota</taxon>
        <taxon>Bacteroidia</taxon>
        <taxon>Bacteroidales</taxon>
        <taxon>Muribaculaceae</taxon>
        <taxon>Heminiphilus</taxon>
    </lineage>
</organism>
<keyword evidence="2" id="KW-1185">Reference proteome</keyword>
<comment type="caution">
    <text evidence="1">The sequence shown here is derived from an EMBL/GenBank/DDBJ whole genome shotgun (WGS) entry which is preliminary data.</text>
</comment>
<dbReference type="EMBL" id="JBCLPP010000016">
    <property type="protein sequence ID" value="MEY8245366.1"/>
    <property type="molecule type" value="Genomic_DNA"/>
</dbReference>
<accession>A0ABV4CVG8</accession>
<dbReference type="RefSeq" id="WP_147438794.1">
    <property type="nucleotide sequence ID" value="NZ_VSMC01000020.1"/>
</dbReference>
<sequence>MKVWYDGTITFRLGNYFGSVKLDVTHAEISVNLELDAEDFAEYGVKISDAWLMYLANELNAHIEAVAFFVPFEVGAQCLCLKKCFIYSSERGALKALIQAVQEISIVADAVLRIALEFSYPNIPSDFYEQIENEINKATYEHLVQRLPSVKILLVDDLFNPNLMSLKFFFRTRLPQCKIFVADKDLNPIGMMGSLKNQLQENKIDIVIGYGNGCFFAHQLTNIPKILIQPKFGFSDELASHIEELNSESSESMPYDVDSYRFFAIESCKDMVDEQFMTIRNEDIENTIGFFWTDNTEENGELFTEYYGPIQQLFTEFGVINDDAIRYKIIPAIDALYAKTHRPSYMSDVSRGEFAEHLHSIIQDHITYPRPELYGEKSYIKVCLNTNDITMEHGYQAFLLEKAERDKSIVPDEDAIRFLALQRYPDSRVSEFIDRVVSITEAYRRNFAMNDTDMINRDFIRNPSEMLLVIHKDDLSMEVRFKNEYVGAPKSKTEEIYPFSRFMQKDAQFKNLDINFIKLTKLALKYIQVEGFRC</sequence>
<dbReference type="Proteomes" id="UP001565200">
    <property type="component" value="Unassembled WGS sequence"/>
</dbReference>
<protein>
    <submittedName>
        <fullName evidence="1">Uncharacterized protein</fullName>
    </submittedName>
</protein>